<evidence type="ECO:0000313" key="3">
    <source>
        <dbReference type="EMBL" id="CAA9464382.1"/>
    </source>
</evidence>
<keyword evidence="1" id="KW-0472">Membrane</keyword>
<organism evidence="3">
    <name type="scientific">uncultured Rubrobacteraceae bacterium</name>
    <dbReference type="NCBI Taxonomy" id="349277"/>
    <lineage>
        <taxon>Bacteria</taxon>
        <taxon>Bacillati</taxon>
        <taxon>Actinomycetota</taxon>
        <taxon>Rubrobacteria</taxon>
        <taxon>Rubrobacterales</taxon>
        <taxon>Rubrobacteraceae</taxon>
        <taxon>environmental samples</taxon>
    </lineage>
</organism>
<feature type="domain" description="Ketopantoate reductase N-terminal" evidence="2">
    <location>
        <begin position="3"/>
        <end position="140"/>
    </location>
</feature>
<protein>
    <submittedName>
        <fullName evidence="3">2-dehydropantoate 2-reductase</fullName>
        <ecNumber evidence="3">1.1.1.169</ecNumber>
    </submittedName>
</protein>
<sequence>MKILFYGAGVLGSLYAARLQEAGQDVPILARGRRLADLKEHGVVLREATGTGKRTATRVGVVERLAQEDAYDLVVVIVRKNQLPSVLPALAGNGHTPDVLFMLNNAAGPRQIVDALGKERVLLGFPVAAGWREGHEVRHLVLPGWLQRMQKTPLGELDGRTSPRLGRIMGAFRVAGIPVEASPNMDAWLKTHASVVVPLELAVQAAGADVRRLSRTRDALVLLARAMRENLMVLRALGAPVTPGSLRMLAWLPEPLLASLLGRFFDTEFTEMGLGTHADDPLDELAQLAGELGDLSRAAGVPTPAADRLRGHLDPAAPPIPDGSARIPMDQHAAVVAALGAAVGALVVLRRSRSR</sequence>
<evidence type="ECO:0000256" key="1">
    <source>
        <dbReference type="SAM" id="Phobius"/>
    </source>
</evidence>
<dbReference type="InterPro" id="IPR013332">
    <property type="entry name" value="KPR_N"/>
</dbReference>
<dbReference type="Pfam" id="PF02558">
    <property type="entry name" value="ApbA"/>
    <property type="match status" value="1"/>
</dbReference>
<dbReference type="EMBL" id="CADCVH010000090">
    <property type="protein sequence ID" value="CAA9464382.1"/>
    <property type="molecule type" value="Genomic_DNA"/>
</dbReference>
<evidence type="ECO:0000259" key="2">
    <source>
        <dbReference type="Pfam" id="PF02558"/>
    </source>
</evidence>
<reference evidence="3" key="1">
    <citation type="submission" date="2020-02" db="EMBL/GenBank/DDBJ databases">
        <authorList>
            <person name="Meier V. D."/>
        </authorList>
    </citation>
    <scope>NUCLEOTIDE SEQUENCE</scope>
    <source>
        <strain evidence="3">AVDCRST_MAG02</strain>
    </source>
</reference>
<feature type="transmembrane region" description="Helical" evidence="1">
    <location>
        <begin position="332"/>
        <end position="349"/>
    </location>
</feature>
<dbReference type="SUPFAM" id="SSF51735">
    <property type="entry name" value="NAD(P)-binding Rossmann-fold domains"/>
    <property type="match status" value="1"/>
</dbReference>
<keyword evidence="1" id="KW-1133">Transmembrane helix</keyword>
<keyword evidence="1" id="KW-0812">Transmembrane</keyword>
<gene>
    <name evidence="3" type="ORF">AVDCRST_MAG02-2892</name>
</gene>
<proteinExistence type="predicted"/>
<dbReference type="Gene3D" id="3.40.50.720">
    <property type="entry name" value="NAD(P)-binding Rossmann-like Domain"/>
    <property type="match status" value="1"/>
</dbReference>
<accession>A0A6J4R538</accession>
<dbReference type="GO" id="GO:0008677">
    <property type="term" value="F:2-dehydropantoate 2-reductase activity"/>
    <property type="evidence" value="ECO:0007669"/>
    <property type="project" value="UniProtKB-EC"/>
</dbReference>
<keyword evidence="3" id="KW-0560">Oxidoreductase</keyword>
<name>A0A6J4R538_9ACTN</name>
<dbReference type="AlphaFoldDB" id="A0A6J4R538"/>
<dbReference type="InterPro" id="IPR036291">
    <property type="entry name" value="NAD(P)-bd_dom_sf"/>
</dbReference>
<dbReference type="EC" id="1.1.1.169" evidence="3"/>